<dbReference type="CDD" id="cd00920">
    <property type="entry name" value="Cupredoxin"/>
    <property type="match status" value="1"/>
</dbReference>
<evidence type="ECO:0000313" key="4">
    <source>
        <dbReference type="Proteomes" id="UP000620124"/>
    </source>
</evidence>
<dbReference type="PANTHER" id="PTHR34883:SF15">
    <property type="entry name" value="EXTRACELLULAR SERINE-RICH PROTEIN"/>
    <property type="match status" value="1"/>
</dbReference>
<sequence>MFSLTVLLLAAAHAVHAFPTPSPRQITIQVGGNRTSPGGAPSFLGTTQFLPNVVLAANGTIVTFQFTGAPGNHSVTQSSFANPCQPLAGGFDSGWVSVPAGQSLESPPEWNLTITNDQIPIWFYCKQLFPVPHCHSGMVGVINVDTTNKSFPEFQDNIRNDSTIPGQAEGNFSGVGAVATGAPFIPSGASYFNDAAAAAATATAADQTQTQDGSTTLDANPTQNPNSNPSDTPNSNPTETPNSNGDIQSGDTPQLTQGAQASTQSPPSGARATRMGWSTLAVGVLFGVLVW</sequence>
<dbReference type="Gene3D" id="2.60.40.420">
    <property type="entry name" value="Cupredoxins - blue copper proteins"/>
    <property type="match status" value="1"/>
</dbReference>
<feature type="compositionally biased region" description="Polar residues" evidence="1">
    <location>
        <begin position="245"/>
        <end position="267"/>
    </location>
</feature>
<gene>
    <name evidence="3" type="ORF">MVEN_00301700</name>
</gene>
<feature type="compositionally biased region" description="Low complexity" evidence="1">
    <location>
        <begin position="203"/>
        <end position="212"/>
    </location>
</feature>
<accession>A0A8H7DE70</accession>
<dbReference type="AlphaFoldDB" id="A0A8H7DE70"/>
<protein>
    <recommendedName>
        <fullName evidence="5">Cupredoxin</fullName>
    </recommendedName>
</protein>
<proteinExistence type="predicted"/>
<organism evidence="3 4">
    <name type="scientific">Mycena venus</name>
    <dbReference type="NCBI Taxonomy" id="2733690"/>
    <lineage>
        <taxon>Eukaryota</taxon>
        <taxon>Fungi</taxon>
        <taxon>Dikarya</taxon>
        <taxon>Basidiomycota</taxon>
        <taxon>Agaricomycotina</taxon>
        <taxon>Agaricomycetes</taxon>
        <taxon>Agaricomycetidae</taxon>
        <taxon>Agaricales</taxon>
        <taxon>Marasmiineae</taxon>
        <taxon>Mycenaceae</taxon>
        <taxon>Mycena</taxon>
    </lineage>
</organism>
<evidence type="ECO:0008006" key="5">
    <source>
        <dbReference type="Google" id="ProtNLM"/>
    </source>
</evidence>
<keyword evidence="4" id="KW-1185">Reference proteome</keyword>
<dbReference type="PANTHER" id="PTHR34883">
    <property type="entry name" value="SERINE-RICH PROTEIN, PUTATIVE-RELATED-RELATED"/>
    <property type="match status" value="1"/>
</dbReference>
<evidence type="ECO:0000256" key="1">
    <source>
        <dbReference type="SAM" id="MobiDB-lite"/>
    </source>
</evidence>
<keyword evidence="2" id="KW-0732">Signal</keyword>
<dbReference type="SUPFAM" id="SSF49503">
    <property type="entry name" value="Cupredoxins"/>
    <property type="match status" value="1"/>
</dbReference>
<dbReference type="InterPro" id="IPR008972">
    <property type="entry name" value="Cupredoxin"/>
</dbReference>
<reference evidence="3" key="1">
    <citation type="submission" date="2020-05" db="EMBL/GenBank/DDBJ databases">
        <title>Mycena genomes resolve the evolution of fungal bioluminescence.</title>
        <authorList>
            <person name="Tsai I.J."/>
        </authorList>
    </citation>
    <scope>NUCLEOTIDE SEQUENCE</scope>
    <source>
        <strain evidence="3">CCC161011</strain>
    </source>
</reference>
<dbReference type="InterPro" id="IPR052953">
    <property type="entry name" value="Ser-rich/MCO-related"/>
</dbReference>
<dbReference type="OrthoDB" id="2331100at2759"/>
<feature type="chain" id="PRO_5034761179" description="Cupredoxin" evidence="2">
    <location>
        <begin position="18"/>
        <end position="291"/>
    </location>
</feature>
<feature type="region of interest" description="Disordered" evidence="1">
    <location>
        <begin position="203"/>
        <end position="272"/>
    </location>
</feature>
<dbReference type="EMBL" id="JACAZI010000002">
    <property type="protein sequence ID" value="KAF7369702.1"/>
    <property type="molecule type" value="Genomic_DNA"/>
</dbReference>
<feature type="signal peptide" evidence="2">
    <location>
        <begin position="1"/>
        <end position="17"/>
    </location>
</feature>
<dbReference type="Proteomes" id="UP000620124">
    <property type="component" value="Unassembled WGS sequence"/>
</dbReference>
<name>A0A8H7DE70_9AGAR</name>
<feature type="compositionally biased region" description="Low complexity" evidence="1">
    <location>
        <begin position="220"/>
        <end position="244"/>
    </location>
</feature>
<evidence type="ECO:0000313" key="3">
    <source>
        <dbReference type="EMBL" id="KAF7369702.1"/>
    </source>
</evidence>
<evidence type="ECO:0000256" key="2">
    <source>
        <dbReference type="SAM" id="SignalP"/>
    </source>
</evidence>
<comment type="caution">
    <text evidence="3">The sequence shown here is derived from an EMBL/GenBank/DDBJ whole genome shotgun (WGS) entry which is preliminary data.</text>
</comment>